<evidence type="ECO:0000259" key="1">
    <source>
        <dbReference type="Pfam" id="PF22513"/>
    </source>
</evidence>
<dbReference type="AlphaFoldDB" id="A0A6J4T710"/>
<dbReference type="GO" id="GO:0006355">
    <property type="term" value="P:regulation of DNA-templated transcription"/>
    <property type="evidence" value="ECO:0007669"/>
    <property type="project" value="InterPro"/>
</dbReference>
<dbReference type="InterPro" id="IPR053853">
    <property type="entry name" value="FitA-like_RHH"/>
</dbReference>
<gene>
    <name evidence="2" type="ORF">AVDCRST_MAG45-2152</name>
</gene>
<evidence type="ECO:0000313" key="2">
    <source>
        <dbReference type="EMBL" id="CAA9515008.1"/>
    </source>
</evidence>
<proteinExistence type="predicted"/>
<sequence>MSKMIQVRNVPDDVHRRLKVRAASEGRSPSDYLLAEMDRVAPRPTLAEMGKRLAGGRSTDVGRDEIVASFVRIARSERRRSIDSCSRIATSTSYRR</sequence>
<dbReference type="SUPFAM" id="SSF47598">
    <property type="entry name" value="Ribbon-helix-helix"/>
    <property type="match status" value="1"/>
</dbReference>
<dbReference type="EMBL" id="CADCVU010000184">
    <property type="protein sequence ID" value="CAA9515008.1"/>
    <property type="molecule type" value="Genomic_DNA"/>
</dbReference>
<protein>
    <recommendedName>
        <fullName evidence="1">Antitoxin FitA-like ribbon-helix-helix domain-containing protein</fullName>
    </recommendedName>
</protein>
<accession>A0A6J4T710</accession>
<dbReference type="Pfam" id="PF22513">
    <property type="entry name" value="FitA-like_RHH"/>
    <property type="match status" value="1"/>
</dbReference>
<name>A0A6J4T710_9ACTN</name>
<reference evidence="2" key="1">
    <citation type="submission" date="2020-02" db="EMBL/GenBank/DDBJ databases">
        <authorList>
            <person name="Meier V. D."/>
        </authorList>
    </citation>
    <scope>NUCLEOTIDE SEQUENCE</scope>
    <source>
        <strain evidence="2">AVDCRST_MAG45</strain>
    </source>
</reference>
<feature type="domain" description="Antitoxin FitA-like ribbon-helix-helix" evidence="1">
    <location>
        <begin position="5"/>
        <end position="28"/>
    </location>
</feature>
<dbReference type="InterPro" id="IPR010985">
    <property type="entry name" value="Ribbon_hlx_hlx"/>
</dbReference>
<organism evidence="2">
    <name type="scientific">uncultured Solirubrobacterales bacterium</name>
    <dbReference type="NCBI Taxonomy" id="768556"/>
    <lineage>
        <taxon>Bacteria</taxon>
        <taxon>Bacillati</taxon>
        <taxon>Actinomycetota</taxon>
        <taxon>Thermoleophilia</taxon>
        <taxon>Solirubrobacterales</taxon>
        <taxon>environmental samples</taxon>
    </lineage>
</organism>